<evidence type="ECO:0000313" key="5">
    <source>
        <dbReference type="Proteomes" id="UP000199227"/>
    </source>
</evidence>
<dbReference type="SUPFAM" id="SSF88713">
    <property type="entry name" value="Glycoside hydrolase/deacetylase"/>
    <property type="match status" value="1"/>
</dbReference>
<keyword evidence="2" id="KW-0732">Signal</keyword>
<dbReference type="PANTHER" id="PTHR34216:SF3">
    <property type="entry name" value="POLY-BETA-1,6-N-ACETYL-D-GLUCOSAMINE N-DEACETYLASE"/>
    <property type="match status" value="1"/>
</dbReference>
<sequence>MAGITILMYHQIGKFPPMKDHRATYCDINRFKQQMWYLHKFKYNVISLDELVNIFQNKKSIPSKTVVLTFDDGYENFLTQAVPVLSKYNFPAIVYVVPSLIGKKAEWLALDGHPTPQMLTLEQLREVRNLGFQVGSHNLVHERMAQKTLKEQIYEVIESKKILEELLQEEIKHFCYPYGSYNIDSLKAVEAGNYTTAVTCQRAAATPDFDLLALPRKAISFGDTLLGFIFKLHAKNLPKSVPLHR</sequence>
<dbReference type="PROSITE" id="PS51677">
    <property type="entry name" value="NODB"/>
    <property type="match status" value="1"/>
</dbReference>
<dbReference type="GO" id="GO:0005975">
    <property type="term" value="P:carbohydrate metabolic process"/>
    <property type="evidence" value="ECO:0007669"/>
    <property type="project" value="InterPro"/>
</dbReference>
<evidence type="ECO:0000259" key="3">
    <source>
        <dbReference type="PROSITE" id="PS51677"/>
    </source>
</evidence>
<dbReference type="STRING" id="223786.SAMN05216234_15410"/>
<dbReference type="OrthoDB" id="9776235at2"/>
<feature type="domain" description="NodB homology" evidence="3">
    <location>
        <begin position="64"/>
        <end position="245"/>
    </location>
</feature>
<reference evidence="4 5" key="1">
    <citation type="submission" date="2016-10" db="EMBL/GenBank/DDBJ databases">
        <authorList>
            <person name="de Groot N.N."/>
        </authorList>
    </citation>
    <scope>NUCLEOTIDE SEQUENCE [LARGE SCALE GENOMIC DNA]</scope>
    <source>
        <strain evidence="4 5">EP1-55-1</strain>
    </source>
</reference>
<keyword evidence="5" id="KW-1185">Reference proteome</keyword>
<dbReference type="PANTHER" id="PTHR34216">
    <property type="match status" value="1"/>
</dbReference>
<comment type="subcellular location">
    <subcellularLocation>
        <location evidence="1">Secreted</location>
    </subcellularLocation>
</comment>
<dbReference type="EMBL" id="FOXB01000054">
    <property type="protein sequence ID" value="SFP90016.1"/>
    <property type="molecule type" value="Genomic_DNA"/>
</dbReference>
<dbReference type="GO" id="GO:0016810">
    <property type="term" value="F:hydrolase activity, acting on carbon-nitrogen (but not peptide) bonds"/>
    <property type="evidence" value="ECO:0007669"/>
    <property type="project" value="InterPro"/>
</dbReference>
<dbReference type="AlphaFoldDB" id="A0A1I5U629"/>
<dbReference type="RefSeq" id="WP_092914052.1">
    <property type="nucleotide sequence ID" value="NZ_FOXB01000054.1"/>
</dbReference>
<organism evidence="4 5">
    <name type="scientific">Hydrogenimonas thermophila</name>
    <dbReference type="NCBI Taxonomy" id="223786"/>
    <lineage>
        <taxon>Bacteria</taxon>
        <taxon>Pseudomonadati</taxon>
        <taxon>Campylobacterota</taxon>
        <taxon>Epsilonproteobacteria</taxon>
        <taxon>Campylobacterales</taxon>
        <taxon>Hydrogenimonadaceae</taxon>
        <taxon>Hydrogenimonas</taxon>
    </lineage>
</organism>
<dbReference type="Gene3D" id="3.20.20.370">
    <property type="entry name" value="Glycoside hydrolase/deacetylase"/>
    <property type="match status" value="1"/>
</dbReference>
<dbReference type="InterPro" id="IPR002509">
    <property type="entry name" value="NODB_dom"/>
</dbReference>
<evidence type="ECO:0000313" key="4">
    <source>
        <dbReference type="EMBL" id="SFP90016.1"/>
    </source>
</evidence>
<accession>A0A1I5U629</accession>
<gene>
    <name evidence="4" type="ORF">SAMN05216234_15410</name>
</gene>
<dbReference type="CDD" id="cd10918">
    <property type="entry name" value="CE4_NodB_like_5s_6s"/>
    <property type="match status" value="1"/>
</dbReference>
<dbReference type="InterPro" id="IPR011330">
    <property type="entry name" value="Glyco_hydro/deAcase_b/a-brl"/>
</dbReference>
<evidence type="ECO:0000256" key="1">
    <source>
        <dbReference type="ARBA" id="ARBA00004613"/>
    </source>
</evidence>
<name>A0A1I5U629_9BACT</name>
<protein>
    <submittedName>
        <fullName evidence="4">Polysaccharide deacetylase</fullName>
    </submittedName>
</protein>
<dbReference type="Proteomes" id="UP000199227">
    <property type="component" value="Unassembled WGS sequence"/>
</dbReference>
<dbReference type="InterPro" id="IPR051398">
    <property type="entry name" value="Polysacch_Deacetylase"/>
</dbReference>
<dbReference type="GO" id="GO:0005576">
    <property type="term" value="C:extracellular region"/>
    <property type="evidence" value="ECO:0007669"/>
    <property type="project" value="UniProtKB-SubCell"/>
</dbReference>
<proteinExistence type="predicted"/>
<dbReference type="Pfam" id="PF01522">
    <property type="entry name" value="Polysacc_deac_1"/>
    <property type="match status" value="1"/>
</dbReference>
<evidence type="ECO:0000256" key="2">
    <source>
        <dbReference type="ARBA" id="ARBA00022729"/>
    </source>
</evidence>